<comment type="caution">
    <text evidence="3">The sequence shown here is derived from an EMBL/GenBank/DDBJ whole genome shotgun (WGS) entry which is preliminary data.</text>
</comment>
<sequence>MARITAPEPDLTPDRLRREAKTLRRASRAGEPGALYRLRTVLPKADPQRLRHADALHVVAREHGFASWPKLKLSAELHGLDRAAAAQRLGLALQLGQAAVAEALLVRMPDLPQGFFGLQVALYDIDAVRAALAREPKLATDVAGTKRPILHLAFSRWIKARPDLETEMLAVAEALVAAGADVNDGFAPDPGDPHRLSALYGAIGHADNMALGRWLLDKGASPDDGESLYHATELGHHEGLRMLLEAGATPHGTNALLRAMDFDDVAAVEMLLAHGARADDFNAGEVGGEQPWVVPPLHQAARRRCSPEMVDLLLKHGADPGRRYRGASVYGFARVHGHAALARRLEARVAAVALTPQEALLAAAAEGRDSAGSALDPAHIPEAYRDILHEIVPMPDRLDHVRHLLALGLPFDQPDAQGLTPVQMAGWAGLPEALRLFLDLGPDVAHVNGYGGGLVDTILHGAANNPARAETSCDYEACLDMALAAGALLPRRSMRTTADDGLRALMEDWAEAHPERVA</sequence>
<reference evidence="3 4" key="1">
    <citation type="submission" date="2018-07" db="EMBL/GenBank/DDBJ databases">
        <title>Thalassococcus profundi sp. nov., a marine bacterium isolated from deep seawater of Okinawa Trough.</title>
        <authorList>
            <person name="Yu M."/>
        </authorList>
    </citation>
    <scope>NUCLEOTIDE SEQUENCE [LARGE SCALE GENOMIC DNA]</scope>
    <source>
        <strain evidence="3 4">WRAS1</strain>
    </source>
</reference>
<dbReference type="SMART" id="SM00248">
    <property type="entry name" value="ANK"/>
    <property type="match status" value="5"/>
</dbReference>
<dbReference type="OrthoDB" id="928522at2"/>
<dbReference type="PANTHER" id="PTHR24189:SF50">
    <property type="entry name" value="ANKYRIN REPEAT AND SOCS BOX PROTEIN 2"/>
    <property type="match status" value="1"/>
</dbReference>
<keyword evidence="2" id="KW-0040">ANK repeat</keyword>
<dbReference type="EMBL" id="QPMK01000011">
    <property type="protein sequence ID" value="RDD65564.1"/>
    <property type="molecule type" value="Genomic_DNA"/>
</dbReference>
<dbReference type="Gene3D" id="1.25.40.20">
    <property type="entry name" value="Ankyrin repeat-containing domain"/>
    <property type="match status" value="3"/>
</dbReference>
<proteinExistence type="predicted"/>
<evidence type="ECO:0000313" key="3">
    <source>
        <dbReference type="EMBL" id="RDD65564.1"/>
    </source>
</evidence>
<dbReference type="Proteomes" id="UP000253977">
    <property type="component" value="Unassembled WGS sequence"/>
</dbReference>
<dbReference type="SUPFAM" id="SSF48403">
    <property type="entry name" value="Ankyrin repeat"/>
    <property type="match status" value="1"/>
</dbReference>
<gene>
    <name evidence="3" type="ORF">DU478_14075</name>
</gene>
<dbReference type="PANTHER" id="PTHR24189">
    <property type="entry name" value="MYOTROPHIN"/>
    <property type="match status" value="1"/>
</dbReference>
<evidence type="ECO:0000313" key="4">
    <source>
        <dbReference type="Proteomes" id="UP000253977"/>
    </source>
</evidence>
<keyword evidence="4" id="KW-1185">Reference proteome</keyword>
<dbReference type="InterPro" id="IPR050745">
    <property type="entry name" value="Multifunctional_regulatory"/>
</dbReference>
<protein>
    <submittedName>
        <fullName evidence="3">Ankyrin repeat domain-containing protein</fullName>
    </submittedName>
</protein>
<evidence type="ECO:0000256" key="2">
    <source>
        <dbReference type="ARBA" id="ARBA00023043"/>
    </source>
</evidence>
<keyword evidence="1" id="KW-0677">Repeat</keyword>
<dbReference type="RefSeq" id="WP_114511605.1">
    <property type="nucleotide sequence ID" value="NZ_QPMK01000011.1"/>
</dbReference>
<name>A0A369TLM5_9RHOB</name>
<evidence type="ECO:0000256" key="1">
    <source>
        <dbReference type="ARBA" id="ARBA00022737"/>
    </source>
</evidence>
<accession>A0A369TLM5</accession>
<dbReference type="InterPro" id="IPR002110">
    <property type="entry name" value="Ankyrin_rpt"/>
</dbReference>
<organism evidence="3 4">
    <name type="scientific">Thalassococcus profundi</name>
    <dbReference type="NCBI Taxonomy" id="2282382"/>
    <lineage>
        <taxon>Bacteria</taxon>
        <taxon>Pseudomonadati</taxon>
        <taxon>Pseudomonadota</taxon>
        <taxon>Alphaproteobacteria</taxon>
        <taxon>Rhodobacterales</taxon>
        <taxon>Roseobacteraceae</taxon>
        <taxon>Thalassococcus</taxon>
    </lineage>
</organism>
<dbReference type="InterPro" id="IPR036770">
    <property type="entry name" value="Ankyrin_rpt-contain_sf"/>
</dbReference>
<dbReference type="AlphaFoldDB" id="A0A369TLM5"/>
<dbReference type="Pfam" id="PF00023">
    <property type="entry name" value="Ank"/>
    <property type="match status" value="1"/>
</dbReference>